<evidence type="ECO:0000313" key="1">
    <source>
        <dbReference type="EMBL" id="CAD9470074.1"/>
    </source>
</evidence>
<gene>
    <name evidence="1" type="ORF">HTAM1171_LOCUS1106</name>
</gene>
<protein>
    <submittedName>
        <fullName evidence="1">Uncharacterized protein</fullName>
    </submittedName>
</protein>
<name>A0A7S2E360_9STRA</name>
<sequence length="107" mass="11557">MNSVILELDEDSSVSRSIALSSVGRWSDEESYVSLGRNISIGSSNSGNGALIHNPKRKTALLGARRKDDGAKKRSLTISLREDPKLALRSRVEKDGLFCGKNVVGVD</sequence>
<proteinExistence type="predicted"/>
<dbReference type="EMBL" id="HBGV01001765">
    <property type="protein sequence ID" value="CAD9470074.1"/>
    <property type="molecule type" value="Transcribed_RNA"/>
</dbReference>
<dbReference type="AlphaFoldDB" id="A0A7S2E360"/>
<accession>A0A7S2E360</accession>
<organism evidence="1">
    <name type="scientific">Helicotheca tamesis</name>
    <dbReference type="NCBI Taxonomy" id="374047"/>
    <lineage>
        <taxon>Eukaryota</taxon>
        <taxon>Sar</taxon>
        <taxon>Stramenopiles</taxon>
        <taxon>Ochrophyta</taxon>
        <taxon>Bacillariophyta</taxon>
        <taxon>Mediophyceae</taxon>
        <taxon>Lithodesmiophycidae</taxon>
        <taxon>Lithodesmiales</taxon>
        <taxon>Lithodesmiaceae</taxon>
        <taxon>Helicotheca</taxon>
    </lineage>
</organism>
<reference evidence="1" key="1">
    <citation type="submission" date="2021-01" db="EMBL/GenBank/DDBJ databases">
        <authorList>
            <person name="Corre E."/>
            <person name="Pelletier E."/>
            <person name="Niang G."/>
            <person name="Scheremetjew M."/>
            <person name="Finn R."/>
            <person name="Kale V."/>
            <person name="Holt S."/>
            <person name="Cochrane G."/>
            <person name="Meng A."/>
            <person name="Brown T."/>
            <person name="Cohen L."/>
        </authorList>
    </citation>
    <scope>NUCLEOTIDE SEQUENCE</scope>
    <source>
        <strain evidence="1">CCMP826</strain>
    </source>
</reference>